<reference evidence="2" key="1">
    <citation type="journal article" date="2022" name="Nat. Commun.">
        <title>Chromosome evolution and the genetic basis of agronomically important traits in greater yam.</title>
        <authorList>
            <person name="Bredeson J.V."/>
            <person name="Lyons J.B."/>
            <person name="Oniyinde I.O."/>
            <person name="Okereke N.R."/>
            <person name="Kolade O."/>
            <person name="Nnabue I."/>
            <person name="Nwadili C.O."/>
            <person name="Hribova E."/>
            <person name="Parker M."/>
            <person name="Nwogha J."/>
            <person name="Shu S."/>
            <person name="Carlson J."/>
            <person name="Kariba R."/>
            <person name="Muthemba S."/>
            <person name="Knop K."/>
            <person name="Barton G.J."/>
            <person name="Sherwood A.V."/>
            <person name="Lopez-Montes A."/>
            <person name="Asiedu R."/>
            <person name="Jamnadass R."/>
            <person name="Muchugi A."/>
            <person name="Goodstein D."/>
            <person name="Egesi C.N."/>
            <person name="Featherston J."/>
            <person name="Asfaw A."/>
            <person name="Simpson G.G."/>
            <person name="Dolezel J."/>
            <person name="Hendre P.S."/>
            <person name="Van Deynze A."/>
            <person name="Kumar P.L."/>
            <person name="Obidiegwu J.E."/>
            <person name="Bhattacharjee R."/>
            <person name="Rokhsar D.S."/>
        </authorList>
    </citation>
    <scope>NUCLEOTIDE SEQUENCE [LARGE SCALE GENOMIC DNA]</scope>
    <source>
        <strain evidence="2">cv. TDa95/00328</strain>
    </source>
</reference>
<proteinExistence type="predicted"/>
<evidence type="ECO:0000313" key="2">
    <source>
        <dbReference type="Proteomes" id="UP000827976"/>
    </source>
</evidence>
<dbReference type="EMBL" id="CM037012">
    <property type="protein sequence ID" value="KAH7690692.1"/>
    <property type="molecule type" value="Genomic_DNA"/>
</dbReference>
<evidence type="ECO:0000313" key="1">
    <source>
        <dbReference type="EMBL" id="KAH7690692.1"/>
    </source>
</evidence>
<keyword evidence="2" id="KW-1185">Reference proteome</keyword>
<name>A0ACB7WR81_DIOAL</name>
<organism evidence="1 2">
    <name type="scientific">Dioscorea alata</name>
    <name type="common">Purple yam</name>
    <dbReference type="NCBI Taxonomy" id="55571"/>
    <lineage>
        <taxon>Eukaryota</taxon>
        <taxon>Viridiplantae</taxon>
        <taxon>Streptophyta</taxon>
        <taxon>Embryophyta</taxon>
        <taxon>Tracheophyta</taxon>
        <taxon>Spermatophyta</taxon>
        <taxon>Magnoliopsida</taxon>
        <taxon>Liliopsida</taxon>
        <taxon>Dioscoreales</taxon>
        <taxon>Dioscoreaceae</taxon>
        <taxon>Dioscorea</taxon>
    </lineage>
</organism>
<accession>A0ACB7WR81</accession>
<dbReference type="Proteomes" id="UP000827976">
    <property type="component" value="Chromosome 2"/>
</dbReference>
<comment type="caution">
    <text evidence="1">The sequence shown here is derived from an EMBL/GenBank/DDBJ whole genome shotgun (WGS) entry which is preliminary data.</text>
</comment>
<sequence>MPKYPKGSSVASFSGDGPEETEEAKRATALFSVIGMTCSACAGSVEKAIKRLPGIHDAAVDVLGNRAQVVFYPAFVSEEQIQETIEDVGFEAALIVEEMNEKSTLICRIRIKGMTCTSCSGTVESALQGVHGVQKAIVALATEEAEIQYDPKIVSADKLMEVVEDTGFEAILLSTGEDRSKIDLRLDGVRTERSMRIIENSLQALPGIENISTDFLLKKISLSYKPDRTGPRTFIEVVESTGSGRFKASLYSDGVGKEPHKHREIKQYYQSFLWSLVFTIPVFLTSMVFMYVPGIKHGLDKKIVNMLSIGELLRWILATPVQFIIGRRFYIGSYKALRHGSANMDVLIALGTNAAYFYSVYSVLRAATSPSFKSTDFFETSSMLISFILLGKYLEVLAKGKTSEAIAKLMDLAPETATLLTYDSEGNVVNETEIDSRLIQKNDVIKIVPGGKVASDGVVIWGQSHVNESMITGEARPVAKRKGHTVIGGTVNENGVLHVQTTHIGSESALAQIVRLIESAQMAKAPIQKFADRISMYFVPMVISFAFITWLSWFLAGKLHSYPGSWVPSSMDTFQLSLQFGIAVVVIACPCALGLATPTAVMVATGVGASQGVLIKGGQALESTHKVNCIVFDKTGTLTTGKPVVVSTRLLKNMVLGDFYEYIAAAEVNSEHPLAKAIVQYAKRFGDEDNHVWPVVRDFVSVTGHGVKATVRNKEILVGNKTLMLDSGIHIPVEASELLREAEEMAQTGIIVSMNQEVIGIIAISDPLKPGAQDVISILNSMKVKSIMVTGDNWGTANAIAKEVGIDTVVAETRPEQKAEKVKELQMCGFTVAMVGDGINDSPALVSADVGMAIGAGTDIAIEAADIVLMKSNLEDVIIAIDLSRKTFSRIRLNYMWALGYNILGIPIAAGVLFPFTGFRLPPWIAGAAMAASSVSVVLCSLLLKNYKRPKTLNNMQIRGIMVE</sequence>
<protein>
    <submittedName>
        <fullName evidence="1">Cu(2+)-exporting ATPase protein</fullName>
    </submittedName>
</protein>
<gene>
    <name evidence="1" type="ORF">IHE45_02G065900</name>
</gene>